<reference evidence="2" key="1">
    <citation type="journal article" date="2023" name="Nat. Plants">
        <title>Single-cell RNA sequencing provides a high-resolution roadmap for understanding the multicellular compartmentation of specialized metabolism.</title>
        <authorList>
            <person name="Sun S."/>
            <person name="Shen X."/>
            <person name="Li Y."/>
            <person name="Li Y."/>
            <person name="Wang S."/>
            <person name="Li R."/>
            <person name="Zhang H."/>
            <person name="Shen G."/>
            <person name="Guo B."/>
            <person name="Wei J."/>
            <person name="Xu J."/>
            <person name="St-Pierre B."/>
            <person name="Chen S."/>
            <person name="Sun C."/>
        </authorList>
    </citation>
    <scope>NUCLEOTIDE SEQUENCE [LARGE SCALE GENOMIC DNA]</scope>
</reference>
<keyword evidence="2" id="KW-1185">Reference proteome</keyword>
<name>A0ACC0A105_CATRO</name>
<organism evidence="1 2">
    <name type="scientific">Catharanthus roseus</name>
    <name type="common">Madagascar periwinkle</name>
    <name type="synonym">Vinca rosea</name>
    <dbReference type="NCBI Taxonomy" id="4058"/>
    <lineage>
        <taxon>Eukaryota</taxon>
        <taxon>Viridiplantae</taxon>
        <taxon>Streptophyta</taxon>
        <taxon>Embryophyta</taxon>
        <taxon>Tracheophyta</taxon>
        <taxon>Spermatophyta</taxon>
        <taxon>Magnoliopsida</taxon>
        <taxon>eudicotyledons</taxon>
        <taxon>Gunneridae</taxon>
        <taxon>Pentapetalae</taxon>
        <taxon>asterids</taxon>
        <taxon>lamiids</taxon>
        <taxon>Gentianales</taxon>
        <taxon>Apocynaceae</taxon>
        <taxon>Rauvolfioideae</taxon>
        <taxon>Vinceae</taxon>
        <taxon>Catharanthinae</taxon>
        <taxon>Catharanthus</taxon>
    </lineage>
</organism>
<accession>A0ACC0A105</accession>
<sequence length="103" mass="11201">MALLLHIAELAAAADRRNCRVLKSVGLEDCITEEEVAAMGAPMPNDLELTSTISGGLSCGRLYGLWIATLLFRSGVERIIRRVEAVVSRVGAAFDVHMRQFAE</sequence>
<comment type="caution">
    <text evidence="1">The sequence shown here is derived from an EMBL/GenBank/DDBJ whole genome shotgun (WGS) entry which is preliminary data.</text>
</comment>
<proteinExistence type="predicted"/>
<dbReference type="EMBL" id="CM044707">
    <property type="protein sequence ID" value="KAI5654446.1"/>
    <property type="molecule type" value="Genomic_DNA"/>
</dbReference>
<gene>
    <name evidence="1" type="ORF">M9H77_31633</name>
</gene>
<evidence type="ECO:0000313" key="1">
    <source>
        <dbReference type="EMBL" id="KAI5654446.1"/>
    </source>
</evidence>
<dbReference type="Proteomes" id="UP001060085">
    <property type="component" value="Linkage Group LG07"/>
</dbReference>
<evidence type="ECO:0000313" key="2">
    <source>
        <dbReference type="Proteomes" id="UP001060085"/>
    </source>
</evidence>
<protein>
    <submittedName>
        <fullName evidence="1">Uncharacterized protein</fullName>
    </submittedName>
</protein>